<feature type="compositionally biased region" description="Basic and acidic residues" evidence="2">
    <location>
        <begin position="28"/>
        <end position="38"/>
    </location>
</feature>
<evidence type="ECO:0000256" key="1">
    <source>
        <dbReference type="ARBA" id="ARBA00023319"/>
    </source>
</evidence>
<dbReference type="SUPFAM" id="SSF48726">
    <property type="entry name" value="Immunoglobulin"/>
    <property type="match status" value="2"/>
</dbReference>
<dbReference type="EMBL" id="CAJNOM010001363">
    <property type="protein sequence ID" value="CAF1604659.1"/>
    <property type="molecule type" value="Genomic_DNA"/>
</dbReference>
<dbReference type="PANTHER" id="PTHR14340">
    <property type="entry name" value="MICROFIBRIL-ASSOCIATED GLYCOPROTEIN 3"/>
    <property type="match status" value="1"/>
</dbReference>
<evidence type="ECO:0000256" key="2">
    <source>
        <dbReference type="SAM" id="MobiDB-lite"/>
    </source>
</evidence>
<dbReference type="InterPro" id="IPR013783">
    <property type="entry name" value="Ig-like_fold"/>
</dbReference>
<organism evidence="5 6">
    <name type="scientific">Adineta steineri</name>
    <dbReference type="NCBI Taxonomy" id="433720"/>
    <lineage>
        <taxon>Eukaryota</taxon>
        <taxon>Metazoa</taxon>
        <taxon>Spiralia</taxon>
        <taxon>Gnathifera</taxon>
        <taxon>Rotifera</taxon>
        <taxon>Eurotatoria</taxon>
        <taxon>Bdelloidea</taxon>
        <taxon>Adinetida</taxon>
        <taxon>Adinetidae</taxon>
        <taxon>Adineta</taxon>
    </lineage>
</organism>
<keyword evidence="1" id="KW-0393">Immunoglobulin domain</keyword>
<dbReference type="EMBL" id="CAJNOI010001018">
    <property type="protein sequence ID" value="CAF1373331.1"/>
    <property type="molecule type" value="Genomic_DNA"/>
</dbReference>
<accession>A0A816B923</accession>
<feature type="domain" description="Fibronectin type-III" evidence="3">
    <location>
        <begin position="171"/>
        <end position="227"/>
    </location>
</feature>
<keyword evidence="6" id="KW-1185">Reference proteome</keyword>
<evidence type="ECO:0000313" key="4">
    <source>
        <dbReference type="EMBL" id="CAF1373331.1"/>
    </source>
</evidence>
<dbReference type="Proteomes" id="UP000663877">
    <property type="component" value="Unassembled WGS sequence"/>
</dbReference>
<evidence type="ECO:0000313" key="6">
    <source>
        <dbReference type="Proteomes" id="UP000663832"/>
    </source>
</evidence>
<feature type="compositionally biased region" description="Polar residues" evidence="2">
    <location>
        <begin position="1"/>
        <end position="11"/>
    </location>
</feature>
<dbReference type="InterPro" id="IPR036179">
    <property type="entry name" value="Ig-like_dom_sf"/>
</dbReference>
<dbReference type="AlphaFoldDB" id="A0A816B923"/>
<dbReference type="Gene3D" id="2.60.40.10">
    <property type="entry name" value="Immunoglobulins"/>
    <property type="match status" value="3"/>
</dbReference>
<sequence length="340" mass="37495">MTALSAKTSGLSAKFDPPALLKTIGNPGRKDEEEKKPEPAQAVDNKMTAPIFVDKPKAVTANGGDKVQVDRDWTEVAEVPAREHSYTVSNLKEGDDISLRIRAVIAIGPSEPNKPLFLDLHGIKDITTLDNIITLLNRKTERGDAGIYKLVLKNSEGTNQVQFRVNVFSIPTKPEGPLEATNVTAEGYTLNWKPLIMVVMITCDVKGLEDGKNYEFRVTAKNEVEKGTPSDATKPTKVKDPNTSTPPEFLKKIKRCRRFKGTEEISQGAKYTITPDGDKYILVINNATPDDVDEYSIKARNKGGSRICHCNINVRSPPRFRLPPKYQDVLVYDKGMGGVG</sequence>
<reference evidence="5" key="1">
    <citation type="submission" date="2021-02" db="EMBL/GenBank/DDBJ databases">
        <authorList>
            <person name="Nowell W R."/>
        </authorList>
    </citation>
    <scope>NUCLEOTIDE SEQUENCE</scope>
</reference>
<feature type="region of interest" description="Disordered" evidence="2">
    <location>
        <begin position="1"/>
        <end position="45"/>
    </location>
</feature>
<dbReference type="InterPro" id="IPR036116">
    <property type="entry name" value="FN3_sf"/>
</dbReference>
<evidence type="ECO:0000259" key="3">
    <source>
        <dbReference type="SMART" id="SM00060"/>
    </source>
</evidence>
<dbReference type="Proteomes" id="UP000663832">
    <property type="component" value="Unassembled WGS sequence"/>
</dbReference>
<gene>
    <name evidence="4" type="ORF">BJG266_LOCUS36154</name>
    <name evidence="5" type="ORF">QVE165_LOCUS53156</name>
</gene>
<dbReference type="InterPro" id="IPR003961">
    <property type="entry name" value="FN3_dom"/>
</dbReference>
<comment type="caution">
    <text evidence="5">The sequence shown here is derived from an EMBL/GenBank/DDBJ whole genome shotgun (WGS) entry which is preliminary data.</text>
</comment>
<feature type="domain" description="Fibronectin type-III" evidence="3">
    <location>
        <begin position="37"/>
        <end position="110"/>
    </location>
</feature>
<dbReference type="InterPro" id="IPR013098">
    <property type="entry name" value="Ig_I-set"/>
</dbReference>
<dbReference type="CDD" id="cd00063">
    <property type="entry name" value="FN3"/>
    <property type="match status" value="2"/>
</dbReference>
<proteinExistence type="predicted"/>
<dbReference type="SMART" id="SM00060">
    <property type="entry name" value="FN3"/>
    <property type="match status" value="2"/>
</dbReference>
<dbReference type="OrthoDB" id="504170at2759"/>
<feature type="region of interest" description="Disordered" evidence="2">
    <location>
        <begin position="225"/>
        <end position="246"/>
    </location>
</feature>
<dbReference type="PANTHER" id="PTHR14340:SF9">
    <property type="entry name" value="FIBRONECTIN TYPE-III DOMAIN-CONTAINING PROTEIN"/>
    <property type="match status" value="1"/>
</dbReference>
<dbReference type="Pfam" id="PF07679">
    <property type="entry name" value="I-set"/>
    <property type="match status" value="1"/>
</dbReference>
<name>A0A816B923_9BILA</name>
<dbReference type="SUPFAM" id="SSF49265">
    <property type="entry name" value="Fibronectin type III"/>
    <property type="match status" value="2"/>
</dbReference>
<evidence type="ECO:0000313" key="5">
    <source>
        <dbReference type="EMBL" id="CAF1604659.1"/>
    </source>
</evidence>
<protein>
    <recommendedName>
        <fullName evidence="3">Fibronectin type-III domain-containing protein</fullName>
    </recommendedName>
</protein>